<evidence type="ECO:0000259" key="2">
    <source>
        <dbReference type="Pfam" id="PF07762"/>
    </source>
</evidence>
<keyword evidence="5" id="KW-1185">Reference proteome</keyword>
<dbReference type="Pfam" id="PF07762">
    <property type="entry name" value="DUF1618"/>
    <property type="match status" value="1"/>
</dbReference>
<sequence length="191" mass="21879">MMAMMLLCSVCFILNPGILRGRDERKQDCFAVAHLDRICQLPSIWNTELVRTVHPHSSMTMREAEISVLHASVSSCDAAADGAAVWEVKRFPILHPQHEDLDICGWATDAVFPFKAYICWVDYYVGGISFFDVFAQSPEVSYLELRSCARHQYSYDFKRNVEMYRSMCVTRDGDFLKFVCVDLRMASLVAR</sequence>
<dbReference type="EnsemblPlants" id="KQJ87204">
    <property type="protein sequence ID" value="KQJ87204"/>
    <property type="gene ID" value="BRADI_4g09776v3"/>
</dbReference>
<evidence type="ECO:0000256" key="1">
    <source>
        <dbReference type="SAM" id="SignalP"/>
    </source>
</evidence>
<evidence type="ECO:0000313" key="4">
    <source>
        <dbReference type="EnsemblPlants" id="KQJ87204"/>
    </source>
</evidence>
<reference evidence="4" key="3">
    <citation type="submission" date="2018-08" db="UniProtKB">
        <authorList>
            <consortium name="EnsemblPlants"/>
        </authorList>
    </citation>
    <scope>IDENTIFICATION</scope>
    <source>
        <strain evidence="4">cv. Bd21</strain>
    </source>
</reference>
<dbReference type="InParanoid" id="A0A0Q3ELH2"/>
<dbReference type="PANTHER" id="PTHR33074">
    <property type="entry name" value="EXPRESSED PROTEIN-RELATED"/>
    <property type="match status" value="1"/>
</dbReference>
<accession>A0A0Q3ELH2</accession>
<organism evidence="3">
    <name type="scientific">Brachypodium distachyon</name>
    <name type="common">Purple false brome</name>
    <name type="synonym">Trachynia distachya</name>
    <dbReference type="NCBI Taxonomy" id="15368"/>
    <lineage>
        <taxon>Eukaryota</taxon>
        <taxon>Viridiplantae</taxon>
        <taxon>Streptophyta</taxon>
        <taxon>Embryophyta</taxon>
        <taxon>Tracheophyta</taxon>
        <taxon>Spermatophyta</taxon>
        <taxon>Magnoliopsida</taxon>
        <taxon>Liliopsida</taxon>
        <taxon>Poales</taxon>
        <taxon>Poaceae</taxon>
        <taxon>BOP clade</taxon>
        <taxon>Pooideae</taxon>
        <taxon>Stipodae</taxon>
        <taxon>Brachypodieae</taxon>
        <taxon>Brachypodium</taxon>
    </lineage>
</organism>
<dbReference type="ExpressionAtlas" id="A0A0Q3ELH2">
    <property type="expression patterns" value="baseline and differential"/>
</dbReference>
<feature type="domain" description="DUF1618" evidence="2">
    <location>
        <begin position="120"/>
        <end position="184"/>
    </location>
</feature>
<dbReference type="Proteomes" id="UP000008810">
    <property type="component" value="Chromosome 4"/>
</dbReference>
<dbReference type="EMBL" id="CM000883">
    <property type="protein sequence ID" value="KQJ87204.1"/>
    <property type="molecule type" value="Genomic_DNA"/>
</dbReference>
<protein>
    <recommendedName>
        <fullName evidence="2">DUF1618 domain-containing protein</fullName>
    </recommendedName>
</protein>
<reference evidence="3 4" key="1">
    <citation type="journal article" date="2010" name="Nature">
        <title>Genome sequencing and analysis of the model grass Brachypodium distachyon.</title>
        <authorList>
            <consortium name="International Brachypodium Initiative"/>
        </authorList>
    </citation>
    <scope>NUCLEOTIDE SEQUENCE [LARGE SCALE GENOMIC DNA]</scope>
    <source>
        <strain evidence="3 4">Bd21</strain>
    </source>
</reference>
<proteinExistence type="predicted"/>
<name>A0A0Q3ELH2_BRADI</name>
<dbReference type="Gramene" id="KQJ87204">
    <property type="protein sequence ID" value="KQJ87204"/>
    <property type="gene ID" value="BRADI_4g09776v3"/>
</dbReference>
<dbReference type="AlphaFoldDB" id="A0A0Q3ELH2"/>
<feature type="signal peptide" evidence="1">
    <location>
        <begin position="1"/>
        <end position="21"/>
    </location>
</feature>
<evidence type="ECO:0000313" key="3">
    <source>
        <dbReference type="EMBL" id="KQJ87204.1"/>
    </source>
</evidence>
<reference evidence="3" key="2">
    <citation type="submission" date="2017-06" db="EMBL/GenBank/DDBJ databases">
        <title>WGS assembly of Brachypodium distachyon.</title>
        <authorList>
            <consortium name="The International Brachypodium Initiative"/>
            <person name="Lucas S."/>
            <person name="Harmon-Smith M."/>
            <person name="Lail K."/>
            <person name="Tice H."/>
            <person name="Grimwood J."/>
            <person name="Bruce D."/>
            <person name="Barry K."/>
            <person name="Shu S."/>
            <person name="Lindquist E."/>
            <person name="Wang M."/>
            <person name="Pitluck S."/>
            <person name="Vogel J.P."/>
            <person name="Garvin D.F."/>
            <person name="Mockler T.C."/>
            <person name="Schmutz J."/>
            <person name="Rokhsar D."/>
            <person name="Bevan M.W."/>
        </authorList>
    </citation>
    <scope>NUCLEOTIDE SEQUENCE</scope>
    <source>
        <strain evidence="3">Bd21</strain>
    </source>
</reference>
<evidence type="ECO:0000313" key="5">
    <source>
        <dbReference type="Proteomes" id="UP000008810"/>
    </source>
</evidence>
<dbReference type="PANTHER" id="PTHR33074:SF97">
    <property type="entry name" value="DUF1618 DOMAIN-CONTAINING PROTEIN"/>
    <property type="match status" value="1"/>
</dbReference>
<keyword evidence="1" id="KW-0732">Signal</keyword>
<gene>
    <name evidence="3" type="ORF">BRADI_4g09776v3</name>
</gene>
<feature type="chain" id="PRO_5033725000" description="DUF1618 domain-containing protein" evidence="1">
    <location>
        <begin position="22"/>
        <end position="191"/>
    </location>
</feature>
<dbReference type="InterPro" id="IPR011676">
    <property type="entry name" value="DUF1618"/>
</dbReference>